<reference evidence="1 2" key="1">
    <citation type="journal article" date="2011" name="Science">
        <title>The ecoresponsive genome of Daphnia pulex.</title>
        <authorList>
            <person name="Colbourne J.K."/>
            <person name="Pfrender M.E."/>
            <person name="Gilbert D."/>
            <person name="Thomas W.K."/>
            <person name="Tucker A."/>
            <person name="Oakley T.H."/>
            <person name="Tokishita S."/>
            <person name="Aerts A."/>
            <person name="Arnold G.J."/>
            <person name="Basu M.K."/>
            <person name="Bauer D.J."/>
            <person name="Caceres C.E."/>
            <person name="Carmel L."/>
            <person name="Casola C."/>
            <person name="Choi J.H."/>
            <person name="Detter J.C."/>
            <person name="Dong Q."/>
            <person name="Dusheyko S."/>
            <person name="Eads B.D."/>
            <person name="Frohlich T."/>
            <person name="Geiler-Samerotte K.A."/>
            <person name="Gerlach D."/>
            <person name="Hatcher P."/>
            <person name="Jogdeo S."/>
            <person name="Krijgsveld J."/>
            <person name="Kriventseva E.V."/>
            <person name="Kultz D."/>
            <person name="Laforsch C."/>
            <person name="Lindquist E."/>
            <person name="Lopez J."/>
            <person name="Manak J.R."/>
            <person name="Muller J."/>
            <person name="Pangilinan J."/>
            <person name="Patwardhan R.P."/>
            <person name="Pitluck S."/>
            <person name="Pritham E.J."/>
            <person name="Rechtsteiner A."/>
            <person name="Rho M."/>
            <person name="Rogozin I.B."/>
            <person name="Sakarya O."/>
            <person name="Salamov A."/>
            <person name="Schaack S."/>
            <person name="Shapiro H."/>
            <person name="Shiga Y."/>
            <person name="Skalitzky C."/>
            <person name="Smith Z."/>
            <person name="Souvorov A."/>
            <person name="Sung W."/>
            <person name="Tang Z."/>
            <person name="Tsuchiya D."/>
            <person name="Tu H."/>
            <person name="Vos H."/>
            <person name="Wang M."/>
            <person name="Wolf Y.I."/>
            <person name="Yamagata H."/>
            <person name="Yamada T."/>
            <person name="Ye Y."/>
            <person name="Shaw J.R."/>
            <person name="Andrews J."/>
            <person name="Crease T.J."/>
            <person name="Tang H."/>
            <person name="Lucas S.M."/>
            <person name="Robertson H.M."/>
            <person name="Bork P."/>
            <person name="Koonin E.V."/>
            <person name="Zdobnov E.M."/>
            <person name="Grigoriev I.V."/>
            <person name="Lynch M."/>
            <person name="Boore J.L."/>
        </authorList>
    </citation>
    <scope>NUCLEOTIDE SEQUENCE [LARGE SCALE GENOMIC DNA]</scope>
</reference>
<organism evidence="1 2">
    <name type="scientific">Daphnia pulex</name>
    <name type="common">Water flea</name>
    <dbReference type="NCBI Taxonomy" id="6669"/>
    <lineage>
        <taxon>Eukaryota</taxon>
        <taxon>Metazoa</taxon>
        <taxon>Ecdysozoa</taxon>
        <taxon>Arthropoda</taxon>
        <taxon>Crustacea</taxon>
        <taxon>Branchiopoda</taxon>
        <taxon>Diplostraca</taxon>
        <taxon>Cladocera</taxon>
        <taxon>Anomopoda</taxon>
        <taxon>Daphniidae</taxon>
        <taxon>Daphnia</taxon>
    </lineage>
</organism>
<gene>
    <name evidence="1" type="ORF">DAPPUDRAFT_235884</name>
</gene>
<evidence type="ECO:0000313" key="1">
    <source>
        <dbReference type="EMBL" id="EFX87023.1"/>
    </source>
</evidence>
<keyword evidence="2" id="KW-1185">Reference proteome</keyword>
<proteinExistence type="predicted"/>
<dbReference type="Proteomes" id="UP000000305">
    <property type="component" value="Unassembled WGS sequence"/>
</dbReference>
<accession>E9FZB1</accession>
<dbReference type="InParanoid" id="E9FZB1"/>
<sequence>MIYDEPRSPSSSAVLVAEVTDESSNKPAHIPYITNMEEKTQRKVELEEDLDDISYDFMSAKFGTQLATTVGFTTLLTMMECRGKLAFIFSQHLSQRLATECLLRDFKIPNQRLALN</sequence>
<evidence type="ECO:0000313" key="2">
    <source>
        <dbReference type="Proteomes" id="UP000000305"/>
    </source>
</evidence>
<dbReference type="KEGG" id="dpx:DAPPUDRAFT_235884"/>
<dbReference type="AlphaFoldDB" id="E9FZB1"/>
<dbReference type="EMBL" id="GL732528">
    <property type="protein sequence ID" value="EFX87023.1"/>
    <property type="molecule type" value="Genomic_DNA"/>
</dbReference>
<dbReference type="HOGENOM" id="CLU_2099324_0_0_1"/>
<protein>
    <submittedName>
        <fullName evidence="1">Uncharacterized protein</fullName>
    </submittedName>
</protein>
<name>E9FZB1_DAPPU</name>